<dbReference type="Proteomes" id="UP001261624">
    <property type="component" value="Unassembled WGS sequence"/>
</dbReference>
<name>A0ABU3DYI5_9FLAO</name>
<keyword evidence="2" id="KW-1185">Reference proteome</keyword>
<proteinExistence type="predicted"/>
<protein>
    <submittedName>
        <fullName evidence="1">Uncharacterized protein</fullName>
    </submittedName>
</protein>
<evidence type="ECO:0000313" key="1">
    <source>
        <dbReference type="EMBL" id="MDT0688788.1"/>
    </source>
</evidence>
<organism evidence="1 2">
    <name type="scientific">Autumnicola patrickiae</name>
    <dbReference type="NCBI Taxonomy" id="3075591"/>
    <lineage>
        <taxon>Bacteria</taxon>
        <taxon>Pseudomonadati</taxon>
        <taxon>Bacteroidota</taxon>
        <taxon>Flavobacteriia</taxon>
        <taxon>Flavobacteriales</taxon>
        <taxon>Flavobacteriaceae</taxon>
        <taxon>Autumnicola</taxon>
    </lineage>
</organism>
<reference evidence="1 2" key="1">
    <citation type="submission" date="2023-09" db="EMBL/GenBank/DDBJ databases">
        <authorList>
            <person name="Rey-Velasco X."/>
        </authorList>
    </citation>
    <scope>NUCLEOTIDE SEQUENCE [LARGE SCALE GENOMIC DNA]</scope>
    <source>
        <strain evidence="1 2">F188</strain>
    </source>
</reference>
<evidence type="ECO:0000313" key="2">
    <source>
        <dbReference type="Proteomes" id="UP001261624"/>
    </source>
</evidence>
<dbReference type="RefSeq" id="WP_311681098.1">
    <property type="nucleotide sequence ID" value="NZ_JAVRHM010000002.1"/>
</dbReference>
<dbReference type="EMBL" id="JAVRHM010000002">
    <property type="protein sequence ID" value="MDT0688788.1"/>
    <property type="molecule type" value="Genomic_DNA"/>
</dbReference>
<sequence length="42" mass="5138">MKVLESNQQQQMMFVWPIKDILLMVRYLTKDLIKELFSTYSK</sequence>
<accession>A0ABU3DYI5</accession>
<gene>
    <name evidence="1" type="ORF">RM549_03275</name>
</gene>
<comment type="caution">
    <text evidence="1">The sequence shown here is derived from an EMBL/GenBank/DDBJ whole genome shotgun (WGS) entry which is preliminary data.</text>
</comment>